<gene>
    <name evidence="7" type="ORF">ALECFALPRED_000667</name>
</gene>
<evidence type="ECO:0000256" key="2">
    <source>
        <dbReference type="ARBA" id="ARBA00022723"/>
    </source>
</evidence>
<evidence type="ECO:0000256" key="3">
    <source>
        <dbReference type="ARBA" id="ARBA00022964"/>
    </source>
</evidence>
<dbReference type="SMART" id="SM00702">
    <property type="entry name" value="P4Hc"/>
    <property type="match status" value="1"/>
</dbReference>
<feature type="domain" description="Fe2OG dioxygenase" evidence="6">
    <location>
        <begin position="134"/>
        <end position="237"/>
    </location>
</feature>
<keyword evidence="4" id="KW-0560">Oxidoreductase</keyword>
<keyword evidence="3" id="KW-0223">Dioxygenase</keyword>
<evidence type="ECO:0000313" key="8">
    <source>
        <dbReference type="Proteomes" id="UP000664203"/>
    </source>
</evidence>
<comment type="caution">
    <text evidence="7">The sequence shown here is derived from an EMBL/GenBank/DDBJ whole genome shotgun (WGS) entry which is preliminary data.</text>
</comment>
<dbReference type="SUPFAM" id="SSF51197">
    <property type="entry name" value="Clavaminate synthase-like"/>
    <property type="match status" value="1"/>
</dbReference>
<reference evidence="7" key="1">
    <citation type="submission" date="2021-03" db="EMBL/GenBank/DDBJ databases">
        <authorList>
            <person name="Tagirdzhanova G."/>
        </authorList>
    </citation>
    <scope>NUCLEOTIDE SEQUENCE</scope>
</reference>
<keyword evidence="5" id="KW-0408">Iron</keyword>
<comment type="cofactor">
    <cofactor evidence="1">
        <name>L-ascorbate</name>
        <dbReference type="ChEBI" id="CHEBI:38290"/>
    </cofactor>
</comment>
<dbReference type="InterPro" id="IPR006620">
    <property type="entry name" value="Pro_4_hyd_alph"/>
</dbReference>
<dbReference type="InterPro" id="IPR005123">
    <property type="entry name" value="Oxoglu/Fe-dep_dioxygenase_dom"/>
</dbReference>
<dbReference type="Gene3D" id="2.60.120.620">
    <property type="entry name" value="q2cbj1_9rhob like domain"/>
    <property type="match status" value="1"/>
</dbReference>
<dbReference type="AlphaFoldDB" id="A0A8H3IH12"/>
<sequence>MAIPHDFLLSPGPRVRKGDVDFKYTELPEYEGRYATVLDNVFTKEECDTLVRAAEAQSNGTWEQARINIGGGAQALMTDSRDCGRIIWDDSEVVERIWSRVKGSVPEIEYLKGMARVTGKGPVKRGETWKMTRLNERMRFLKYGEGQYFKPHHDGCYVTPDGQEISFYTLHLYLNESTPENKLEGGATTFHSHDMQRSLDVDPKVGRVLIFQHRDLLHSGADVTRGIKLTLRTDLMYVSGSGV</sequence>
<dbReference type="Proteomes" id="UP000664203">
    <property type="component" value="Unassembled WGS sequence"/>
</dbReference>
<dbReference type="GO" id="GO:0031418">
    <property type="term" value="F:L-ascorbic acid binding"/>
    <property type="evidence" value="ECO:0007669"/>
    <property type="project" value="InterPro"/>
</dbReference>
<dbReference type="OrthoDB" id="69177at2759"/>
<protein>
    <recommendedName>
        <fullName evidence="6">Fe2OG dioxygenase domain-containing protein</fullName>
    </recommendedName>
</protein>
<evidence type="ECO:0000313" key="7">
    <source>
        <dbReference type="EMBL" id="CAF9918398.1"/>
    </source>
</evidence>
<dbReference type="Pfam" id="PF13640">
    <property type="entry name" value="2OG-FeII_Oxy_3"/>
    <property type="match status" value="1"/>
</dbReference>
<name>A0A8H3IH12_9LECA</name>
<evidence type="ECO:0000256" key="4">
    <source>
        <dbReference type="ARBA" id="ARBA00023002"/>
    </source>
</evidence>
<dbReference type="InterPro" id="IPR044862">
    <property type="entry name" value="Pro_4_hyd_alph_FE2OG_OXY"/>
</dbReference>
<evidence type="ECO:0000256" key="5">
    <source>
        <dbReference type="ARBA" id="ARBA00023004"/>
    </source>
</evidence>
<dbReference type="PANTHER" id="PTHR10869:SF241">
    <property type="entry name" value="FE2OG DIOXYGENASE DOMAIN-CONTAINING PROTEIN"/>
    <property type="match status" value="1"/>
</dbReference>
<proteinExistence type="predicted"/>
<keyword evidence="8" id="KW-1185">Reference proteome</keyword>
<dbReference type="PROSITE" id="PS51471">
    <property type="entry name" value="FE2OG_OXY"/>
    <property type="match status" value="1"/>
</dbReference>
<organism evidence="7 8">
    <name type="scientific">Alectoria fallacina</name>
    <dbReference type="NCBI Taxonomy" id="1903189"/>
    <lineage>
        <taxon>Eukaryota</taxon>
        <taxon>Fungi</taxon>
        <taxon>Dikarya</taxon>
        <taxon>Ascomycota</taxon>
        <taxon>Pezizomycotina</taxon>
        <taxon>Lecanoromycetes</taxon>
        <taxon>OSLEUM clade</taxon>
        <taxon>Lecanoromycetidae</taxon>
        <taxon>Lecanorales</taxon>
        <taxon>Lecanorineae</taxon>
        <taxon>Parmeliaceae</taxon>
        <taxon>Alectoria</taxon>
    </lineage>
</organism>
<dbReference type="PANTHER" id="PTHR10869">
    <property type="entry name" value="PROLYL 4-HYDROXYLASE ALPHA SUBUNIT"/>
    <property type="match status" value="1"/>
</dbReference>
<dbReference type="GO" id="GO:0004656">
    <property type="term" value="F:procollagen-proline 4-dioxygenase activity"/>
    <property type="evidence" value="ECO:0007669"/>
    <property type="project" value="TreeGrafter"/>
</dbReference>
<dbReference type="EMBL" id="CAJPDR010000111">
    <property type="protein sequence ID" value="CAF9918398.1"/>
    <property type="molecule type" value="Genomic_DNA"/>
</dbReference>
<keyword evidence="2" id="KW-0479">Metal-binding</keyword>
<evidence type="ECO:0000259" key="6">
    <source>
        <dbReference type="PROSITE" id="PS51471"/>
    </source>
</evidence>
<accession>A0A8H3IH12</accession>
<dbReference type="InterPro" id="IPR045054">
    <property type="entry name" value="P4HA-like"/>
</dbReference>
<dbReference type="GO" id="GO:0005506">
    <property type="term" value="F:iron ion binding"/>
    <property type="evidence" value="ECO:0007669"/>
    <property type="project" value="InterPro"/>
</dbReference>
<evidence type="ECO:0000256" key="1">
    <source>
        <dbReference type="ARBA" id="ARBA00001961"/>
    </source>
</evidence>
<dbReference type="GO" id="GO:0005783">
    <property type="term" value="C:endoplasmic reticulum"/>
    <property type="evidence" value="ECO:0007669"/>
    <property type="project" value="TreeGrafter"/>
</dbReference>